<accession>A0ABM9HK56</accession>
<comment type="caution">
    <text evidence="1">The sequence shown here is derived from an EMBL/GenBank/DDBJ whole genome shotgun (WGS) entry which is preliminary data.</text>
</comment>
<reference evidence="1" key="1">
    <citation type="submission" date="2022-10" db="EMBL/GenBank/DDBJ databases">
        <authorList>
            <person name="Botero Cardona J."/>
        </authorList>
    </citation>
    <scope>NUCLEOTIDE SEQUENCE</scope>
    <source>
        <strain evidence="1">R-83534</strain>
    </source>
</reference>
<dbReference type="EMBL" id="CAMXCH010000001">
    <property type="protein sequence ID" value="CAI3929883.1"/>
    <property type="molecule type" value="Genomic_DNA"/>
</dbReference>
<protein>
    <submittedName>
        <fullName evidence="1">Uncharacterized protein</fullName>
    </submittedName>
</protein>
<evidence type="ECO:0000313" key="2">
    <source>
        <dbReference type="Proteomes" id="UP001154272"/>
    </source>
</evidence>
<gene>
    <name evidence="1" type="ORF">R83534S58_LOCUS467</name>
</gene>
<sequence length="46" mass="5503">MALFKKINSFGKKIRSDWQNALKNYQKYKTLQHIKRNGPFLTGIYL</sequence>
<evidence type="ECO:0000313" key="1">
    <source>
        <dbReference type="EMBL" id="CAI3929883.1"/>
    </source>
</evidence>
<keyword evidence="2" id="KW-1185">Reference proteome</keyword>
<dbReference type="Proteomes" id="UP001154272">
    <property type="component" value="Unassembled WGS sequence"/>
</dbReference>
<name>A0ABM9HK56_9PROT</name>
<proteinExistence type="predicted"/>
<organism evidence="1 2">
    <name type="scientific">Commensalibacter papalotli</name>
    <name type="common">ex Botero et al. 2024</name>
    <dbReference type="NCBI Taxonomy" id="2972766"/>
    <lineage>
        <taxon>Bacteria</taxon>
        <taxon>Pseudomonadati</taxon>
        <taxon>Pseudomonadota</taxon>
        <taxon>Alphaproteobacteria</taxon>
        <taxon>Acetobacterales</taxon>
        <taxon>Acetobacteraceae</taxon>
    </lineage>
</organism>